<gene>
    <name evidence="1" type="ORF">HOLleu_37546</name>
</gene>
<sequence length="52" mass="6266">MMFQNVILHIKDFEREKPANALNASMNMAVWQQFYPRSNINKTCVRTYVPYR</sequence>
<dbReference type="Proteomes" id="UP001152320">
    <property type="component" value="Chromosome 20"/>
</dbReference>
<keyword evidence="2" id="KW-1185">Reference proteome</keyword>
<protein>
    <submittedName>
        <fullName evidence="1">Uncharacterized protein</fullName>
    </submittedName>
</protein>
<dbReference type="EMBL" id="JAIZAY010000020">
    <property type="protein sequence ID" value="KAJ8022594.1"/>
    <property type="molecule type" value="Genomic_DNA"/>
</dbReference>
<organism evidence="1 2">
    <name type="scientific">Holothuria leucospilota</name>
    <name type="common">Black long sea cucumber</name>
    <name type="synonym">Mertensiothuria leucospilota</name>
    <dbReference type="NCBI Taxonomy" id="206669"/>
    <lineage>
        <taxon>Eukaryota</taxon>
        <taxon>Metazoa</taxon>
        <taxon>Echinodermata</taxon>
        <taxon>Eleutherozoa</taxon>
        <taxon>Echinozoa</taxon>
        <taxon>Holothuroidea</taxon>
        <taxon>Aspidochirotacea</taxon>
        <taxon>Aspidochirotida</taxon>
        <taxon>Holothuriidae</taxon>
        <taxon>Holothuria</taxon>
    </lineage>
</organism>
<comment type="caution">
    <text evidence="1">The sequence shown here is derived from an EMBL/GenBank/DDBJ whole genome shotgun (WGS) entry which is preliminary data.</text>
</comment>
<evidence type="ECO:0000313" key="1">
    <source>
        <dbReference type="EMBL" id="KAJ8022594.1"/>
    </source>
</evidence>
<proteinExistence type="predicted"/>
<name>A0A9Q1BEU2_HOLLE</name>
<reference evidence="1" key="1">
    <citation type="submission" date="2021-10" db="EMBL/GenBank/DDBJ databases">
        <title>Tropical sea cucumber genome reveals ecological adaptation and Cuvierian tubules defense mechanism.</title>
        <authorList>
            <person name="Chen T."/>
        </authorList>
    </citation>
    <scope>NUCLEOTIDE SEQUENCE</scope>
    <source>
        <strain evidence="1">Nanhai2018</strain>
        <tissue evidence="1">Muscle</tissue>
    </source>
</reference>
<accession>A0A9Q1BEU2</accession>
<evidence type="ECO:0000313" key="2">
    <source>
        <dbReference type="Proteomes" id="UP001152320"/>
    </source>
</evidence>
<dbReference type="AlphaFoldDB" id="A0A9Q1BEU2"/>